<proteinExistence type="predicted"/>
<protein>
    <submittedName>
        <fullName evidence="1">(salmon louse) hypothetical protein</fullName>
    </submittedName>
</protein>
<dbReference type="OrthoDB" id="414945at2759"/>
<dbReference type="EMBL" id="HG994593">
    <property type="protein sequence ID" value="CAF2848027.1"/>
    <property type="molecule type" value="Genomic_DNA"/>
</dbReference>
<gene>
    <name evidence="1" type="ORF">LSAA_5662</name>
</gene>
<evidence type="ECO:0000313" key="1">
    <source>
        <dbReference type="EMBL" id="CAF2848027.1"/>
    </source>
</evidence>
<reference evidence="1" key="1">
    <citation type="submission" date="2021-02" db="EMBL/GenBank/DDBJ databases">
        <authorList>
            <person name="Bekaert M."/>
        </authorList>
    </citation>
    <scope>NUCLEOTIDE SEQUENCE</scope>
    <source>
        <strain evidence="1">IoA-00</strain>
    </source>
</reference>
<dbReference type="Proteomes" id="UP000675881">
    <property type="component" value="Chromosome 14"/>
</dbReference>
<sequence length="205" mass="23609">MENSMELSIFMLVICCGLDLVYLKKKLGRFEKNFKQKWKRLEISNILGVNFRSQKGGAIQMDQFQYNSSLDAISLSDKRRKEKWQPLREDEIKEYRSIIGQLNSVATQTRPDISFGVSMGASKMKKSSVKYIIEANKMVQKVSTSNIRITLPRLEDLKTCKITCYTDVSLTNVENSGSQMGIFVTIEDKNINVQLHGYLKECKEW</sequence>
<evidence type="ECO:0000313" key="2">
    <source>
        <dbReference type="Proteomes" id="UP000675881"/>
    </source>
</evidence>
<keyword evidence="2" id="KW-1185">Reference proteome</keyword>
<name>A0A7R8CKN8_LEPSM</name>
<accession>A0A7R8CKN8</accession>
<dbReference type="AlphaFoldDB" id="A0A7R8CKN8"/>
<organism evidence="1 2">
    <name type="scientific">Lepeophtheirus salmonis</name>
    <name type="common">Salmon louse</name>
    <name type="synonym">Caligus salmonis</name>
    <dbReference type="NCBI Taxonomy" id="72036"/>
    <lineage>
        <taxon>Eukaryota</taxon>
        <taxon>Metazoa</taxon>
        <taxon>Ecdysozoa</taxon>
        <taxon>Arthropoda</taxon>
        <taxon>Crustacea</taxon>
        <taxon>Multicrustacea</taxon>
        <taxon>Hexanauplia</taxon>
        <taxon>Copepoda</taxon>
        <taxon>Siphonostomatoida</taxon>
        <taxon>Caligidae</taxon>
        <taxon>Lepeophtheirus</taxon>
    </lineage>
</organism>